<dbReference type="Gene3D" id="2.40.50.140">
    <property type="entry name" value="Nucleic acid-binding proteins"/>
    <property type="match status" value="1"/>
</dbReference>
<protein>
    <submittedName>
        <fullName evidence="3">HD domain-containing protein</fullName>
    </submittedName>
</protein>
<gene>
    <name evidence="3" type="ORF">JYK00_05235</name>
</gene>
<accession>A0ABX7S6F1</accession>
<dbReference type="InterPro" id="IPR012340">
    <property type="entry name" value="NA-bd_OB-fold"/>
</dbReference>
<feature type="domain" description="HD" evidence="2">
    <location>
        <begin position="178"/>
        <end position="298"/>
    </location>
</feature>
<dbReference type="Gene3D" id="1.10.3210.10">
    <property type="entry name" value="Hypothetical protein af1432"/>
    <property type="match status" value="1"/>
</dbReference>
<dbReference type="InterPro" id="IPR050798">
    <property type="entry name" value="YhaM_exoribonuc/phosphodiest"/>
</dbReference>
<evidence type="ECO:0000313" key="3">
    <source>
        <dbReference type="EMBL" id="QTA37157.1"/>
    </source>
</evidence>
<dbReference type="NCBIfam" id="TIGR00277">
    <property type="entry name" value="HDIG"/>
    <property type="match status" value="1"/>
</dbReference>
<dbReference type="PROSITE" id="PS51831">
    <property type="entry name" value="HD"/>
    <property type="match status" value="1"/>
</dbReference>
<dbReference type="PANTHER" id="PTHR37294">
    <property type="entry name" value="3'-5' EXORIBONUCLEASE YHAM"/>
    <property type="match status" value="1"/>
</dbReference>
<dbReference type="InterPro" id="IPR003607">
    <property type="entry name" value="HD/PDEase_dom"/>
</dbReference>
<dbReference type="RefSeq" id="WP_207565882.1">
    <property type="nucleotide sequence ID" value="NZ_CP071446.1"/>
</dbReference>
<dbReference type="InterPro" id="IPR006674">
    <property type="entry name" value="HD_domain"/>
</dbReference>
<reference evidence="3 4" key="1">
    <citation type="submission" date="2021-03" db="EMBL/GenBank/DDBJ databases">
        <title>Thermosipho ferrireducens sp.nov., an anaerobic thermophilic iron-reducing bacterium isolated from a deep-sea hydrothermal sulfide deposits.</title>
        <authorList>
            <person name="Zeng X."/>
            <person name="Chen Y."/>
            <person name="Shao Z."/>
        </authorList>
    </citation>
    <scope>NUCLEOTIDE SEQUENCE [LARGE SCALE GENOMIC DNA]</scope>
    <source>
        <strain evidence="3 4">JL129W03</strain>
    </source>
</reference>
<evidence type="ECO:0000259" key="2">
    <source>
        <dbReference type="PROSITE" id="PS51831"/>
    </source>
</evidence>
<dbReference type="InterPro" id="IPR004365">
    <property type="entry name" value="NA-bd_OB_tRNA"/>
</dbReference>
<dbReference type="SMART" id="SM00471">
    <property type="entry name" value="HDc"/>
    <property type="match status" value="1"/>
</dbReference>
<sequence>MKLPKELIEKYREPYISELNNYINTGVELIVKVKSKRLMETRNGQKYLLMTFEDRSGMVRAIDWYNAEKNDTKVDVGSVIRVSGKVVIYDGRLQFNLSENIPLIVLKEGEYDLERFVLRGKKDPEEILKEILSLINTIHNEKLNQLLKEFFEKDEKFIVQFKNCPAGARVHHNYVGGLAEHSYTVAQLCDNVCKVYMWLDRDLLIAGALLHDIGKVKDYEITPRGIEVTTQGELIGHIVSGYEMVRKKLNKINADEGLSLRLLHIILSHHGELEWGSPVVPKTPEAYVLHMIENMDSKLNRISFIKERELEIDPKKNWSDYDTNLGRRFFLKHEIQKEQ</sequence>
<organism evidence="3 4">
    <name type="scientific">Thermosipho ferrireducens</name>
    <dbReference type="NCBI Taxonomy" id="2571116"/>
    <lineage>
        <taxon>Bacteria</taxon>
        <taxon>Thermotogati</taxon>
        <taxon>Thermotogota</taxon>
        <taxon>Thermotogae</taxon>
        <taxon>Thermotogales</taxon>
        <taxon>Fervidobacteriaceae</taxon>
        <taxon>Thermosipho</taxon>
    </lineage>
</organism>
<dbReference type="PANTHER" id="PTHR37294:SF1">
    <property type="entry name" value="3'-5' EXORIBONUCLEASE YHAM"/>
    <property type="match status" value="1"/>
</dbReference>
<name>A0ABX7S6F1_9BACT</name>
<dbReference type="CDD" id="cd00077">
    <property type="entry name" value="HDc"/>
    <property type="match status" value="1"/>
</dbReference>
<dbReference type="Pfam" id="PF01966">
    <property type="entry name" value="HD"/>
    <property type="match status" value="1"/>
</dbReference>
<evidence type="ECO:0000256" key="1">
    <source>
        <dbReference type="ARBA" id="ARBA00022801"/>
    </source>
</evidence>
<dbReference type="InterPro" id="IPR006675">
    <property type="entry name" value="HDIG_dom"/>
</dbReference>
<dbReference type="Proteomes" id="UP000671862">
    <property type="component" value="Chromosome"/>
</dbReference>
<evidence type="ECO:0000313" key="4">
    <source>
        <dbReference type="Proteomes" id="UP000671862"/>
    </source>
</evidence>
<proteinExistence type="predicted"/>
<keyword evidence="4" id="KW-1185">Reference proteome</keyword>
<dbReference type="EMBL" id="CP071446">
    <property type="protein sequence ID" value="QTA37157.1"/>
    <property type="molecule type" value="Genomic_DNA"/>
</dbReference>
<dbReference type="SUPFAM" id="SSF50249">
    <property type="entry name" value="Nucleic acid-binding proteins"/>
    <property type="match status" value="1"/>
</dbReference>
<keyword evidence="1" id="KW-0378">Hydrolase</keyword>
<dbReference type="Pfam" id="PF01336">
    <property type="entry name" value="tRNA_anti-codon"/>
    <property type="match status" value="1"/>
</dbReference>
<dbReference type="SUPFAM" id="SSF109604">
    <property type="entry name" value="HD-domain/PDEase-like"/>
    <property type="match status" value="1"/>
</dbReference>